<keyword evidence="5" id="KW-0560">Oxidoreductase</keyword>
<reference evidence="8 9" key="2">
    <citation type="journal article" date="2013" name="Genome Announc.">
        <title>Draft Genome Sequence of Methylobacterium mesophilicum Strain SR1.6/6, Isolated from Citrus sinensis.</title>
        <authorList>
            <person name="Marinho Almeida D."/>
            <person name="Dini-Andreote F."/>
            <person name="Camargo Neves A.A."/>
            <person name="Juca Ramos R.T."/>
            <person name="Andreote F.D."/>
            <person name="Carneiro A.R."/>
            <person name="Oliveira de Souza Lima A."/>
            <person name="Caracciolo Gomes de Sa P.H."/>
            <person name="Ribeiro Barbosa M.S."/>
            <person name="Araujo W.L."/>
            <person name="Silva A."/>
        </authorList>
    </citation>
    <scope>NUCLEOTIDE SEQUENCE [LARGE SCALE GENOMIC DNA]</scope>
    <source>
        <strain evidence="8 9">SR1.6/6</strain>
    </source>
</reference>
<dbReference type="InterPro" id="IPR023753">
    <property type="entry name" value="FAD/NAD-binding_dom"/>
</dbReference>
<reference evidence="8 9" key="1">
    <citation type="journal article" date="2012" name="Genet. Mol. Biol.">
        <title>Analysis of 16S rRNA and mxaF genes revealing insights into Methylobacterium niche-specific plant association.</title>
        <authorList>
            <person name="Dourado M.N."/>
            <person name="Andreote F.D."/>
            <person name="Dini-Andreote F."/>
            <person name="Conti R."/>
            <person name="Araujo J.M."/>
            <person name="Araujo W.L."/>
        </authorList>
    </citation>
    <scope>NUCLEOTIDE SEQUENCE [LARGE SCALE GENOMIC DNA]</scope>
    <source>
        <strain evidence="8 9">SR1.6/6</strain>
    </source>
</reference>
<evidence type="ECO:0000259" key="7">
    <source>
        <dbReference type="Pfam" id="PF07992"/>
    </source>
</evidence>
<dbReference type="SUPFAM" id="SSF51905">
    <property type="entry name" value="FAD/NAD(P)-binding domain"/>
    <property type="match status" value="1"/>
</dbReference>
<dbReference type="PANTHER" id="PTHR42913">
    <property type="entry name" value="APOPTOSIS-INDUCING FACTOR 1"/>
    <property type="match status" value="1"/>
</dbReference>
<dbReference type="RefSeq" id="WP_010682934.1">
    <property type="nucleotide sequence ID" value="NZ_CP043538.1"/>
</dbReference>
<evidence type="ECO:0000256" key="5">
    <source>
        <dbReference type="ARBA" id="ARBA00023002"/>
    </source>
</evidence>
<evidence type="ECO:0000256" key="4">
    <source>
        <dbReference type="ARBA" id="ARBA00022827"/>
    </source>
</evidence>
<evidence type="ECO:0000256" key="3">
    <source>
        <dbReference type="ARBA" id="ARBA00022630"/>
    </source>
</evidence>
<evidence type="ECO:0000256" key="6">
    <source>
        <dbReference type="SAM" id="MobiDB-lite"/>
    </source>
</evidence>
<dbReference type="PRINTS" id="PR00368">
    <property type="entry name" value="FADPNR"/>
</dbReference>
<evidence type="ECO:0000313" key="9">
    <source>
        <dbReference type="Proteomes" id="UP000012488"/>
    </source>
</evidence>
<evidence type="ECO:0000256" key="1">
    <source>
        <dbReference type="ARBA" id="ARBA00001974"/>
    </source>
</evidence>
<comment type="similarity">
    <text evidence="2">Belongs to the NADH dehydrogenase family.</text>
</comment>
<accession>A0A6B9FKI5</accession>
<evidence type="ECO:0000256" key="2">
    <source>
        <dbReference type="ARBA" id="ARBA00005272"/>
    </source>
</evidence>
<dbReference type="PANTHER" id="PTHR42913:SF3">
    <property type="entry name" value="64 KDA MITOCHONDRIAL NADH DEHYDROGENASE (EUROFUNG)"/>
    <property type="match status" value="1"/>
</dbReference>
<dbReference type="Proteomes" id="UP000012488">
    <property type="component" value="Chromosome"/>
</dbReference>
<gene>
    <name evidence="8" type="ORF">MMSR116_12045</name>
</gene>
<keyword evidence="3" id="KW-0285">Flavoprotein</keyword>
<dbReference type="AlphaFoldDB" id="A0A6B9FKI5"/>
<dbReference type="KEGG" id="mmes:MMSR116_12045"/>
<feature type="domain" description="FAD/NAD(P)-binding" evidence="7">
    <location>
        <begin position="4"/>
        <end position="322"/>
    </location>
</feature>
<dbReference type="EMBL" id="CP043538">
    <property type="protein sequence ID" value="QGY02522.1"/>
    <property type="molecule type" value="Genomic_DNA"/>
</dbReference>
<dbReference type="InterPro" id="IPR051169">
    <property type="entry name" value="NADH-Q_oxidoreductase"/>
</dbReference>
<name>A0A6B9FKI5_9HYPH</name>
<evidence type="ECO:0000313" key="8">
    <source>
        <dbReference type="EMBL" id="QGY02522.1"/>
    </source>
</evidence>
<dbReference type="GO" id="GO:0019646">
    <property type="term" value="P:aerobic electron transport chain"/>
    <property type="evidence" value="ECO:0007669"/>
    <property type="project" value="TreeGrafter"/>
</dbReference>
<feature type="region of interest" description="Disordered" evidence="6">
    <location>
        <begin position="401"/>
        <end position="421"/>
    </location>
</feature>
<dbReference type="Pfam" id="PF07992">
    <property type="entry name" value="Pyr_redox_2"/>
    <property type="match status" value="1"/>
</dbReference>
<sequence length="421" mass="43079">MAQQIVVVGGGFAGLWAAASAARARDAFGLGDACGVTLIAPSPFHVIRVRCYEADLTPLRVPLDDVLTPIGVRRLQARVTEIDPAAHSVTVVDEQSAGPSALPYARLILAAGSTLRRPAVAGIASAFDVDTYEGAQALAAHIDRLGSTGPGPDEPGLWTAVVIGAGLVGLELACELPARLTAARDRAGRAGPVRTILIDHAAQIGSAMGEAAQPAIQAALTAAGVVGLPEARIAALDPDGLTLADGTRIPARTIVCATGMEASPLAARLGLPLDPLGRVPVDPYLQVTGCPDLYGAGDIAAAVADAAGHRTVMSCQHARPMGRFAGHNAVCDLAGLPERRLRFSAPDYVTVLDLGDWGAVYTAGWDRGALVASGAAAKATKRLINGSRIYPPLDRDPERIRAAAAPILQPPPATQGAASRG</sequence>
<dbReference type="PRINTS" id="PR00411">
    <property type="entry name" value="PNDRDTASEI"/>
</dbReference>
<keyword evidence="4" id="KW-0274">FAD</keyword>
<proteinExistence type="inferred from homology"/>
<dbReference type="Gene3D" id="3.50.50.100">
    <property type="match status" value="1"/>
</dbReference>
<dbReference type="OrthoDB" id="9781621at2"/>
<dbReference type="InterPro" id="IPR036188">
    <property type="entry name" value="FAD/NAD-bd_sf"/>
</dbReference>
<protein>
    <submittedName>
        <fullName evidence="8">Pyridine nucleotide-disulfide oxidoreductase</fullName>
    </submittedName>
</protein>
<dbReference type="GO" id="GO:0003955">
    <property type="term" value="F:NAD(P)H dehydrogenase (quinone) activity"/>
    <property type="evidence" value="ECO:0007669"/>
    <property type="project" value="TreeGrafter"/>
</dbReference>
<comment type="cofactor">
    <cofactor evidence="1">
        <name>FAD</name>
        <dbReference type="ChEBI" id="CHEBI:57692"/>
    </cofactor>
</comment>
<organism evidence="8 9">
    <name type="scientific">Methylobacterium mesophilicum SR1.6/6</name>
    <dbReference type="NCBI Taxonomy" id="908290"/>
    <lineage>
        <taxon>Bacteria</taxon>
        <taxon>Pseudomonadati</taxon>
        <taxon>Pseudomonadota</taxon>
        <taxon>Alphaproteobacteria</taxon>
        <taxon>Hyphomicrobiales</taxon>
        <taxon>Methylobacteriaceae</taxon>
        <taxon>Methylobacterium</taxon>
    </lineage>
</organism>